<dbReference type="Gene3D" id="1.10.10.10">
    <property type="entry name" value="Winged helix-like DNA-binding domain superfamily/Winged helix DNA-binding domain"/>
    <property type="match status" value="1"/>
</dbReference>
<sequence length="218" mass="24197">MGLVASLSEVWMAAPALAVQEGEDPASTPVEGAEPAARRRALEALYAAHARAIHRFLCDLLGDTAAAADATQETFVRAMRRLHTLETPERPAPWLFGIARHVSLEHRRARRRRRQVLDDGPLDAWEERPAACAARAPGAPRTPEDELMGREALTVLAGALDQLGEDRRAALLLRLDHGLSYEEIARLMEWSLPKVKVEIHRARQELRAELVRYDGGGR</sequence>
<evidence type="ECO:0000256" key="1">
    <source>
        <dbReference type="ARBA" id="ARBA00010641"/>
    </source>
</evidence>
<feature type="domain" description="RNA polymerase sigma-70 region 2" evidence="6">
    <location>
        <begin position="45"/>
        <end position="113"/>
    </location>
</feature>
<dbReference type="Gene3D" id="1.10.1740.10">
    <property type="match status" value="1"/>
</dbReference>
<accession>A0A150TYH7</accession>
<reference evidence="8 9" key="1">
    <citation type="submission" date="2014-02" db="EMBL/GenBank/DDBJ databases">
        <title>The small core and large imbalanced accessory genome model reveals a collaborative survival strategy of Sorangium cellulosum strains in nature.</title>
        <authorList>
            <person name="Han K."/>
            <person name="Peng R."/>
            <person name="Blom J."/>
            <person name="Li Y.-Z."/>
        </authorList>
    </citation>
    <scope>NUCLEOTIDE SEQUENCE [LARGE SCALE GENOMIC DNA]</scope>
    <source>
        <strain evidence="8 9">So0007-03</strain>
    </source>
</reference>
<comment type="caution">
    <text evidence="8">The sequence shown here is derived from an EMBL/GenBank/DDBJ whole genome shotgun (WGS) entry which is preliminary data.</text>
</comment>
<dbReference type="InterPro" id="IPR007627">
    <property type="entry name" value="RNA_pol_sigma70_r2"/>
</dbReference>
<dbReference type="Pfam" id="PF04542">
    <property type="entry name" value="Sigma70_r2"/>
    <property type="match status" value="1"/>
</dbReference>
<dbReference type="InterPro" id="IPR013325">
    <property type="entry name" value="RNA_pol_sigma_r2"/>
</dbReference>
<evidence type="ECO:0000259" key="6">
    <source>
        <dbReference type="Pfam" id="PF04542"/>
    </source>
</evidence>
<dbReference type="Proteomes" id="UP000075502">
    <property type="component" value="Unassembled WGS sequence"/>
</dbReference>
<protein>
    <submittedName>
        <fullName evidence="8">Uncharacterized protein</fullName>
    </submittedName>
</protein>
<evidence type="ECO:0000256" key="2">
    <source>
        <dbReference type="ARBA" id="ARBA00023015"/>
    </source>
</evidence>
<evidence type="ECO:0000256" key="5">
    <source>
        <dbReference type="ARBA" id="ARBA00023163"/>
    </source>
</evidence>
<dbReference type="GO" id="GO:0016987">
    <property type="term" value="F:sigma factor activity"/>
    <property type="evidence" value="ECO:0007669"/>
    <property type="project" value="UniProtKB-KW"/>
</dbReference>
<dbReference type="Pfam" id="PF08281">
    <property type="entry name" value="Sigma70_r4_2"/>
    <property type="match status" value="1"/>
</dbReference>
<evidence type="ECO:0000259" key="7">
    <source>
        <dbReference type="Pfam" id="PF08281"/>
    </source>
</evidence>
<organism evidence="8 9">
    <name type="scientific">Sorangium cellulosum</name>
    <name type="common">Polyangium cellulosum</name>
    <dbReference type="NCBI Taxonomy" id="56"/>
    <lineage>
        <taxon>Bacteria</taxon>
        <taxon>Pseudomonadati</taxon>
        <taxon>Myxococcota</taxon>
        <taxon>Polyangia</taxon>
        <taxon>Polyangiales</taxon>
        <taxon>Polyangiaceae</taxon>
        <taxon>Sorangium</taxon>
    </lineage>
</organism>
<dbReference type="PANTHER" id="PTHR43133:SF8">
    <property type="entry name" value="RNA POLYMERASE SIGMA FACTOR HI_1459-RELATED"/>
    <property type="match status" value="1"/>
</dbReference>
<dbReference type="EMBL" id="JEME01000590">
    <property type="protein sequence ID" value="KYG09694.1"/>
    <property type="molecule type" value="Genomic_DNA"/>
</dbReference>
<name>A0A150TYH7_SORCE</name>
<evidence type="ECO:0000313" key="9">
    <source>
        <dbReference type="Proteomes" id="UP000075502"/>
    </source>
</evidence>
<dbReference type="AlphaFoldDB" id="A0A150TYH7"/>
<evidence type="ECO:0000313" key="8">
    <source>
        <dbReference type="EMBL" id="KYG09694.1"/>
    </source>
</evidence>
<dbReference type="SUPFAM" id="SSF88659">
    <property type="entry name" value="Sigma3 and sigma4 domains of RNA polymerase sigma factors"/>
    <property type="match status" value="1"/>
</dbReference>
<dbReference type="InterPro" id="IPR036388">
    <property type="entry name" value="WH-like_DNA-bd_sf"/>
</dbReference>
<dbReference type="PANTHER" id="PTHR43133">
    <property type="entry name" value="RNA POLYMERASE ECF-TYPE SIGMA FACTO"/>
    <property type="match status" value="1"/>
</dbReference>
<dbReference type="InterPro" id="IPR014284">
    <property type="entry name" value="RNA_pol_sigma-70_dom"/>
</dbReference>
<feature type="domain" description="RNA polymerase sigma factor 70 region 4 type 2" evidence="7">
    <location>
        <begin position="157"/>
        <end position="206"/>
    </location>
</feature>
<dbReference type="InterPro" id="IPR013324">
    <property type="entry name" value="RNA_pol_sigma_r3/r4-like"/>
</dbReference>
<keyword evidence="2" id="KW-0805">Transcription regulation</keyword>
<dbReference type="InterPro" id="IPR013249">
    <property type="entry name" value="RNA_pol_sigma70_r4_t2"/>
</dbReference>
<dbReference type="GO" id="GO:0003677">
    <property type="term" value="F:DNA binding"/>
    <property type="evidence" value="ECO:0007669"/>
    <property type="project" value="UniProtKB-KW"/>
</dbReference>
<dbReference type="CDD" id="cd06171">
    <property type="entry name" value="Sigma70_r4"/>
    <property type="match status" value="1"/>
</dbReference>
<gene>
    <name evidence="8" type="ORF">BE21_16465</name>
</gene>
<dbReference type="GO" id="GO:0006352">
    <property type="term" value="P:DNA-templated transcription initiation"/>
    <property type="evidence" value="ECO:0007669"/>
    <property type="project" value="InterPro"/>
</dbReference>
<proteinExistence type="inferred from homology"/>
<dbReference type="InterPro" id="IPR039425">
    <property type="entry name" value="RNA_pol_sigma-70-like"/>
</dbReference>
<dbReference type="SUPFAM" id="SSF88946">
    <property type="entry name" value="Sigma2 domain of RNA polymerase sigma factors"/>
    <property type="match status" value="1"/>
</dbReference>
<keyword evidence="3" id="KW-0731">Sigma factor</keyword>
<evidence type="ECO:0000256" key="4">
    <source>
        <dbReference type="ARBA" id="ARBA00023125"/>
    </source>
</evidence>
<keyword evidence="4" id="KW-0238">DNA-binding</keyword>
<keyword evidence="5" id="KW-0804">Transcription</keyword>
<evidence type="ECO:0000256" key="3">
    <source>
        <dbReference type="ARBA" id="ARBA00023082"/>
    </source>
</evidence>
<dbReference type="NCBIfam" id="TIGR02937">
    <property type="entry name" value="sigma70-ECF"/>
    <property type="match status" value="1"/>
</dbReference>
<comment type="similarity">
    <text evidence="1">Belongs to the sigma-70 factor family. ECF subfamily.</text>
</comment>